<proteinExistence type="predicted"/>
<accession>A0A4V3A5I7</accession>
<sequence>MDTRAYRTIPELAALCGAGRDYRFDTGQFDRRIVREKPMYDPYEMVKPNTPVQCGGPQASEYAKTLFPQGQRVQLVADSSQDAHDRYGRTLAFVLLPSGLNYSIDATRTGHARAYTYGHRPSRWASEIAAAEHQAQADRTGIWGPPCEGSTQMPQGGA</sequence>
<evidence type="ECO:0000259" key="2">
    <source>
        <dbReference type="PROSITE" id="PS50830"/>
    </source>
</evidence>
<dbReference type="InterPro" id="IPR035437">
    <property type="entry name" value="SNase_OB-fold_sf"/>
</dbReference>
<reference evidence="3 4" key="1">
    <citation type="journal article" date="2019" name="Sci. Rep.">
        <title>Extended insight into the Mycobacterium chelonae-abscessus complex through whole genome sequencing of Mycobacterium salmoniphilum outbreak and Mycobacterium salmoniphilum-like strains.</title>
        <authorList>
            <person name="Behra P.R.K."/>
            <person name="Das S."/>
            <person name="Pettersson B.M.F."/>
            <person name="Shirreff L."/>
            <person name="DuCote T."/>
            <person name="Jacobsson K.G."/>
            <person name="Ennis D.G."/>
            <person name="Kirsebom L.A."/>
        </authorList>
    </citation>
    <scope>NUCLEOTIDE SEQUENCE [LARGE SCALE GENOMIC DNA]</scope>
    <source>
        <strain evidence="3 4">DSM 45524</strain>
    </source>
</reference>
<feature type="compositionally biased region" description="Polar residues" evidence="1">
    <location>
        <begin position="149"/>
        <end position="158"/>
    </location>
</feature>
<dbReference type="PROSITE" id="PS50830">
    <property type="entry name" value="TNASE_3"/>
    <property type="match status" value="1"/>
</dbReference>
<feature type="domain" description="TNase-like" evidence="2">
    <location>
        <begin position="56"/>
        <end position="145"/>
    </location>
</feature>
<dbReference type="Proteomes" id="UP000295627">
    <property type="component" value="Unassembled WGS sequence"/>
</dbReference>
<protein>
    <recommendedName>
        <fullName evidence="2">TNase-like domain-containing protein</fullName>
    </recommendedName>
</protein>
<dbReference type="InterPro" id="IPR016071">
    <property type="entry name" value="Staphylococal_nuclease_OB-fold"/>
</dbReference>
<evidence type="ECO:0000256" key="1">
    <source>
        <dbReference type="SAM" id="MobiDB-lite"/>
    </source>
</evidence>
<evidence type="ECO:0000313" key="4">
    <source>
        <dbReference type="Proteomes" id="UP000295627"/>
    </source>
</evidence>
<dbReference type="AlphaFoldDB" id="A0A4V3A5I7"/>
<dbReference type="EMBL" id="RXLR01000024">
    <property type="protein sequence ID" value="TDH17969.1"/>
    <property type="molecule type" value="Genomic_DNA"/>
</dbReference>
<evidence type="ECO:0000313" key="3">
    <source>
        <dbReference type="EMBL" id="TDH17969.1"/>
    </source>
</evidence>
<feature type="region of interest" description="Disordered" evidence="1">
    <location>
        <begin position="135"/>
        <end position="158"/>
    </location>
</feature>
<organism evidence="3 4">
    <name type="scientific">Mycobacteroides franklinii</name>
    <dbReference type="NCBI Taxonomy" id="948102"/>
    <lineage>
        <taxon>Bacteria</taxon>
        <taxon>Bacillati</taxon>
        <taxon>Actinomycetota</taxon>
        <taxon>Actinomycetes</taxon>
        <taxon>Mycobacteriales</taxon>
        <taxon>Mycobacteriaceae</taxon>
        <taxon>Mycobacteroides</taxon>
    </lineage>
</organism>
<gene>
    <name evidence="3" type="ORF">EJ571_24890</name>
</gene>
<dbReference type="SUPFAM" id="SSF50199">
    <property type="entry name" value="Staphylococcal nuclease"/>
    <property type="match status" value="1"/>
</dbReference>
<name>A0A4V3A5I7_9MYCO</name>
<dbReference type="Gene3D" id="2.40.50.90">
    <property type="match status" value="1"/>
</dbReference>
<dbReference type="Pfam" id="PF00565">
    <property type="entry name" value="SNase"/>
    <property type="match status" value="1"/>
</dbReference>
<comment type="caution">
    <text evidence="3">The sequence shown here is derived from an EMBL/GenBank/DDBJ whole genome shotgun (WGS) entry which is preliminary data.</text>
</comment>